<dbReference type="Pfam" id="PF05699">
    <property type="entry name" value="Dimer_Tnp_hAT"/>
    <property type="match status" value="1"/>
</dbReference>
<protein>
    <recommendedName>
        <fullName evidence="1">HAT C-terminal dimerisation domain-containing protein</fullName>
    </recommendedName>
</protein>
<evidence type="ECO:0000259" key="1">
    <source>
        <dbReference type="Pfam" id="PF05699"/>
    </source>
</evidence>
<keyword evidence="3" id="KW-1185">Reference proteome</keyword>
<evidence type="ECO:0000313" key="3">
    <source>
        <dbReference type="Proteomes" id="UP000054279"/>
    </source>
</evidence>
<dbReference type="GO" id="GO:0046983">
    <property type="term" value="F:protein dimerization activity"/>
    <property type="evidence" value="ECO:0007669"/>
    <property type="project" value="InterPro"/>
</dbReference>
<dbReference type="OrthoDB" id="3262464at2759"/>
<gene>
    <name evidence="2" type="ORF">M422DRAFT_99470</name>
</gene>
<dbReference type="HOGENOM" id="CLU_009123_15_4_1"/>
<dbReference type="InterPro" id="IPR012337">
    <property type="entry name" value="RNaseH-like_sf"/>
</dbReference>
<dbReference type="AlphaFoldDB" id="A0A0C9UYC2"/>
<dbReference type="SUPFAM" id="SSF53098">
    <property type="entry name" value="Ribonuclease H-like"/>
    <property type="match status" value="1"/>
</dbReference>
<dbReference type="Proteomes" id="UP000054279">
    <property type="component" value="Unassembled WGS sequence"/>
</dbReference>
<feature type="non-terminal residue" evidence="2">
    <location>
        <position position="72"/>
    </location>
</feature>
<dbReference type="InterPro" id="IPR008906">
    <property type="entry name" value="HATC_C_dom"/>
</dbReference>
<organism evidence="2 3">
    <name type="scientific">Sphaerobolus stellatus (strain SS14)</name>
    <dbReference type="NCBI Taxonomy" id="990650"/>
    <lineage>
        <taxon>Eukaryota</taxon>
        <taxon>Fungi</taxon>
        <taxon>Dikarya</taxon>
        <taxon>Basidiomycota</taxon>
        <taxon>Agaricomycotina</taxon>
        <taxon>Agaricomycetes</taxon>
        <taxon>Phallomycetidae</taxon>
        <taxon>Geastrales</taxon>
        <taxon>Sphaerobolaceae</taxon>
        <taxon>Sphaerobolus</taxon>
    </lineage>
</organism>
<name>A0A0C9UYC2_SPHS4</name>
<evidence type="ECO:0000313" key="2">
    <source>
        <dbReference type="EMBL" id="KIJ30376.1"/>
    </source>
</evidence>
<feature type="domain" description="HAT C-terminal dimerisation" evidence="1">
    <location>
        <begin position="1"/>
        <end position="51"/>
    </location>
</feature>
<accession>A0A0C9UYC2</accession>
<reference evidence="2 3" key="1">
    <citation type="submission" date="2014-06" db="EMBL/GenBank/DDBJ databases">
        <title>Evolutionary Origins and Diversification of the Mycorrhizal Mutualists.</title>
        <authorList>
            <consortium name="DOE Joint Genome Institute"/>
            <consortium name="Mycorrhizal Genomics Consortium"/>
            <person name="Kohler A."/>
            <person name="Kuo A."/>
            <person name="Nagy L.G."/>
            <person name="Floudas D."/>
            <person name="Copeland A."/>
            <person name="Barry K.W."/>
            <person name="Cichocki N."/>
            <person name="Veneault-Fourrey C."/>
            <person name="LaButti K."/>
            <person name="Lindquist E.A."/>
            <person name="Lipzen A."/>
            <person name="Lundell T."/>
            <person name="Morin E."/>
            <person name="Murat C."/>
            <person name="Riley R."/>
            <person name="Ohm R."/>
            <person name="Sun H."/>
            <person name="Tunlid A."/>
            <person name="Henrissat B."/>
            <person name="Grigoriev I.V."/>
            <person name="Hibbett D.S."/>
            <person name="Martin F."/>
        </authorList>
    </citation>
    <scope>NUCLEOTIDE SEQUENCE [LARGE SCALE GENOMIC DNA]</scope>
    <source>
        <strain evidence="2 3">SS14</strain>
    </source>
</reference>
<proteinExistence type="predicted"/>
<dbReference type="EMBL" id="KN837263">
    <property type="protein sequence ID" value="KIJ30376.1"/>
    <property type="molecule type" value="Genomic_DNA"/>
</dbReference>
<feature type="non-terminal residue" evidence="2">
    <location>
        <position position="1"/>
    </location>
</feature>
<sequence length="72" mass="8265">YPTIFKLALDVLPAQGSSVPAERAFSSAAESDTKRRSCISPILMEELQLLKYYVKRTELDLTEKWRCNEEDL</sequence>